<evidence type="ECO:0000256" key="3">
    <source>
        <dbReference type="ARBA" id="ARBA00022723"/>
    </source>
</evidence>
<accession>A0A2M9CN57</accession>
<evidence type="ECO:0000256" key="6">
    <source>
        <dbReference type="ARBA" id="ARBA00022801"/>
    </source>
</evidence>
<dbReference type="SMART" id="SM01232">
    <property type="entry name" value="H2TH"/>
    <property type="match status" value="1"/>
</dbReference>
<dbReference type="SUPFAM" id="SSF81624">
    <property type="entry name" value="N-terminal domain of MutM-like DNA repair proteins"/>
    <property type="match status" value="1"/>
</dbReference>
<evidence type="ECO:0000256" key="12">
    <source>
        <dbReference type="ARBA" id="ARBA00023295"/>
    </source>
</evidence>
<evidence type="ECO:0000259" key="15">
    <source>
        <dbReference type="PROSITE" id="PS51068"/>
    </source>
</evidence>
<dbReference type="OrthoDB" id="9800855at2"/>
<keyword evidence="16" id="KW-0540">Nuclease</keyword>
<dbReference type="InterPro" id="IPR015886">
    <property type="entry name" value="H2TH_FPG"/>
</dbReference>
<organism evidence="16 17">
    <name type="scientific">Diaminobutyricimonas aerilata</name>
    <dbReference type="NCBI Taxonomy" id="1162967"/>
    <lineage>
        <taxon>Bacteria</taxon>
        <taxon>Bacillati</taxon>
        <taxon>Actinomycetota</taxon>
        <taxon>Actinomycetes</taxon>
        <taxon>Micrococcales</taxon>
        <taxon>Microbacteriaceae</taxon>
        <taxon>Diaminobutyricimonas</taxon>
    </lineage>
</organism>
<keyword evidence="11" id="KW-0511">Multifunctional enzyme</keyword>
<dbReference type="EC" id="4.2.99.18" evidence="2"/>
<dbReference type="GO" id="GO:0006284">
    <property type="term" value="P:base-excision repair"/>
    <property type="evidence" value="ECO:0007669"/>
    <property type="project" value="InterPro"/>
</dbReference>
<keyword evidence="17" id="KW-1185">Reference proteome</keyword>
<keyword evidence="5 13" id="KW-0863">Zinc-finger</keyword>
<sequence length="259" mass="28753">MPEGDTVYQAAKRQHAALAGKVLTGFDLRVPRFATSDLTGETVLEVVSRGKHLLHRIGDYTLHTHLKMEGVWHVYKPGERWRRPAHQARAVLQTEPVQAVGFALGITELIRRSEEDDVVGHLGPDLLGADWDAAEATRRLTADPAIPVFVAVLDQRNLAGVGNVYANELCFLRGVLPTRPIGEVADVAALVDLSYRLLQANRDRMNRVTTGDSRAGQRSWVYGRAGQPCRRCGTRLLGGQLGRDELQERNTFWCPRCQS</sequence>
<dbReference type="PROSITE" id="PS51066">
    <property type="entry name" value="ZF_FPG_2"/>
    <property type="match status" value="1"/>
</dbReference>
<dbReference type="InterPro" id="IPR010979">
    <property type="entry name" value="Ribosomal_uS13-like_H2TH"/>
</dbReference>
<comment type="caution">
    <text evidence="16">The sequence shown here is derived from an EMBL/GenBank/DDBJ whole genome shotgun (WGS) entry which is preliminary data.</text>
</comment>
<keyword evidence="6" id="KW-0378">Hydrolase</keyword>
<name>A0A2M9CN57_9MICO</name>
<dbReference type="SUPFAM" id="SSF57716">
    <property type="entry name" value="Glucocorticoid receptor-like (DNA-binding domain)"/>
    <property type="match status" value="1"/>
</dbReference>
<dbReference type="Gene3D" id="1.10.8.50">
    <property type="match status" value="1"/>
</dbReference>
<evidence type="ECO:0000313" key="17">
    <source>
        <dbReference type="Proteomes" id="UP000228758"/>
    </source>
</evidence>
<dbReference type="EMBL" id="PGFF01000001">
    <property type="protein sequence ID" value="PJJ73325.1"/>
    <property type="molecule type" value="Genomic_DNA"/>
</dbReference>
<evidence type="ECO:0000256" key="2">
    <source>
        <dbReference type="ARBA" id="ARBA00012720"/>
    </source>
</evidence>
<keyword evidence="12" id="KW-0326">Glycosidase</keyword>
<evidence type="ECO:0000256" key="7">
    <source>
        <dbReference type="ARBA" id="ARBA00022833"/>
    </source>
</evidence>
<evidence type="ECO:0000256" key="11">
    <source>
        <dbReference type="ARBA" id="ARBA00023268"/>
    </source>
</evidence>
<dbReference type="GO" id="GO:0003684">
    <property type="term" value="F:damaged DNA binding"/>
    <property type="evidence" value="ECO:0007669"/>
    <property type="project" value="InterPro"/>
</dbReference>
<dbReference type="AlphaFoldDB" id="A0A2M9CN57"/>
<evidence type="ECO:0000256" key="1">
    <source>
        <dbReference type="ARBA" id="ARBA00009409"/>
    </source>
</evidence>
<evidence type="ECO:0000256" key="8">
    <source>
        <dbReference type="ARBA" id="ARBA00023125"/>
    </source>
</evidence>
<evidence type="ECO:0000256" key="13">
    <source>
        <dbReference type="PROSITE-ProRule" id="PRU00391"/>
    </source>
</evidence>
<evidence type="ECO:0000259" key="14">
    <source>
        <dbReference type="PROSITE" id="PS51066"/>
    </source>
</evidence>
<evidence type="ECO:0000256" key="9">
    <source>
        <dbReference type="ARBA" id="ARBA00023204"/>
    </source>
</evidence>
<dbReference type="SUPFAM" id="SSF46946">
    <property type="entry name" value="S13-like H2TH domain"/>
    <property type="match status" value="1"/>
</dbReference>
<keyword evidence="9" id="KW-0234">DNA repair</keyword>
<feature type="domain" description="Formamidopyrimidine-DNA glycosylase catalytic" evidence="15">
    <location>
        <begin position="2"/>
        <end position="101"/>
    </location>
</feature>
<dbReference type="InterPro" id="IPR000214">
    <property type="entry name" value="Znf_DNA_glyclase/AP_lyase"/>
</dbReference>
<dbReference type="Pfam" id="PF01149">
    <property type="entry name" value="Fapy_DNA_glyco"/>
    <property type="match status" value="1"/>
</dbReference>
<dbReference type="PANTHER" id="PTHR42697">
    <property type="entry name" value="ENDONUCLEASE 8"/>
    <property type="match status" value="1"/>
</dbReference>
<keyword evidence="10" id="KW-0456">Lyase</keyword>
<protein>
    <recommendedName>
        <fullName evidence="2">DNA-(apurinic or apyrimidinic site) lyase</fullName>
        <ecNumber evidence="2">4.2.99.18</ecNumber>
    </recommendedName>
</protein>
<dbReference type="RefSeq" id="WP_100365427.1">
    <property type="nucleotide sequence ID" value="NZ_PGFF01000001.1"/>
</dbReference>
<dbReference type="InterPro" id="IPR012319">
    <property type="entry name" value="FPG_cat"/>
</dbReference>
<keyword evidence="3" id="KW-0479">Metal-binding</keyword>
<keyword evidence="4" id="KW-0227">DNA damage</keyword>
<evidence type="ECO:0000256" key="4">
    <source>
        <dbReference type="ARBA" id="ARBA00022763"/>
    </source>
</evidence>
<gene>
    <name evidence="16" type="ORF">CLV46_2911</name>
</gene>
<dbReference type="GO" id="GO:0140078">
    <property type="term" value="F:class I DNA-(apurinic or apyrimidinic site) endonuclease activity"/>
    <property type="evidence" value="ECO:0007669"/>
    <property type="project" value="UniProtKB-EC"/>
</dbReference>
<dbReference type="GO" id="GO:0008270">
    <property type="term" value="F:zinc ion binding"/>
    <property type="evidence" value="ECO:0007669"/>
    <property type="project" value="UniProtKB-KW"/>
</dbReference>
<dbReference type="PROSITE" id="PS51068">
    <property type="entry name" value="FPG_CAT"/>
    <property type="match status" value="1"/>
</dbReference>
<dbReference type="CDD" id="cd08971">
    <property type="entry name" value="AcNei2_N"/>
    <property type="match status" value="1"/>
</dbReference>
<comment type="similarity">
    <text evidence="1">Belongs to the FPG family.</text>
</comment>
<keyword evidence="16" id="KW-0255">Endonuclease</keyword>
<dbReference type="InterPro" id="IPR035937">
    <property type="entry name" value="FPG_N"/>
</dbReference>
<keyword evidence="7" id="KW-0862">Zinc</keyword>
<dbReference type="GO" id="GO:0000703">
    <property type="term" value="F:oxidized pyrimidine nucleobase lesion DNA N-glycosylase activity"/>
    <property type="evidence" value="ECO:0007669"/>
    <property type="project" value="TreeGrafter"/>
</dbReference>
<dbReference type="InterPro" id="IPR044090">
    <property type="entry name" value="Nei2_N"/>
</dbReference>
<dbReference type="Proteomes" id="UP000228758">
    <property type="component" value="Unassembled WGS sequence"/>
</dbReference>
<evidence type="ECO:0000256" key="10">
    <source>
        <dbReference type="ARBA" id="ARBA00023239"/>
    </source>
</evidence>
<evidence type="ECO:0000313" key="16">
    <source>
        <dbReference type="EMBL" id="PJJ73325.1"/>
    </source>
</evidence>
<feature type="domain" description="FPG-type" evidence="14">
    <location>
        <begin position="220"/>
        <end position="259"/>
    </location>
</feature>
<dbReference type="PANTHER" id="PTHR42697:SF1">
    <property type="entry name" value="ENDONUCLEASE 8"/>
    <property type="match status" value="1"/>
</dbReference>
<keyword evidence="8" id="KW-0238">DNA-binding</keyword>
<proteinExistence type="inferred from homology"/>
<dbReference type="Gene3D" id="3.20.190.10">
    <property type="entry name" value="MutM-like, N-terminal"/>
    <property type="match status" value="1"/>
</dbReference>
<reference evidence="16 17" key="1">
    <citation type="submission" date="2017-11" db="EMBL/GenBank/DDBJ databases">
        <title>Genomic Encyclopedia of Archaeal and Bacterial Type Strains, Phase II (KMG-II): From Individual Species to Whole Genera.</title>
        <authorList>
            <person name="Goeker M."/>
        </authorList>
    </citation>
    <scope>NUCLEOTIDE SEQUENCE [LARGE SCALE GENOMIC DNA]</scope>
    <source>
        <strain evidence="16 17">DSM 27393</strain>
    </source>
</reference>
<dbReference type="SMART" id="SM00898">
    <property type="entry name" value="Fapy_DNA_glyco"/>
    <property type="match status" value="1"/>
</dbReference>
<evidence type="ECO:0000256" key="5">
    <source>
        <dbReference type="ARBA" id="ARBA00022771"/>
    </source>
</evidence>